<protein>
    <submittedName>
        <fullName evidence="1">Uncharacterized protein</fullName>
    </submittedName>
</protein>
<reference evidence="1" key="1">
    <citation type="journal article" date="2020" name="Stud. Mycol.">
        <title>101 Dothideomycetes genomes: a test case for predicting lifestyles and emergence of pathogens.</title>
        <authorList>
            <person name="Haridas S."/>
            <person name="Albert R."/>
            <person name="Binder M."/>
            <person name="Bloem J."/>
            <person name="Labutti K."/>
            <person name="Salamov A."/>
            <person name="Andreopoulos B."/>
            <person name="Baker S."/>
            <person name="Barry K."/>
            <person name="Bills G."/>
            <person name="Bluhm B."/>
            <person name="Cannon C."/>
            <person name="Castanera R."/>
            <person name="Culley D."/>
            <person name="Daum C."/>
            <person name="Ezra D."/>
            <person name="Gonzalez J."/>
            <person name="Henrissat B."/>
            <person name="Kuo A."/>
            <person name="Liang C."/>
            <person name="Lipzen A."/>
            <person name="Lutzoni F."/>
            <person name="Magnuson J."/>
            <person name="Mondo S."/>
            <person name="Nolan M."/>
            <person name="Ohm R."/>
            <person name="Pangilinan J."/>
            <person name="Park H.-J."/>
            <person name="Ramirez L."/>
            <person name="Alfaro M."/>
            <person name="Sun H."/>
            <person name="Tritt A."/>
            <person name="Yoshinaga Y."/>
            <person name="Zwiers L.-H."/>
            <person name="Turgeon B."/>
            <person name="Goodwin S."/>
            <person name="Spatafora J."/>
            <person name="Crous P."/>
            <person name="Grigoriev I."/>
        </authorList>
    </citation>
    <scope>NUCLEOTIDE SEQUENCE</scope>
    <source>
        <strain evidence="1">CBS 116435</strain>
    </source>
</reference>
<evidence type="ECO:0000313" key="2">
    <source>
        <dbReference type="Proteomes" id="UP000799441"/>
    </source>
</evidence>
<dbReference type="Proteomes" id="UP000799441">
    <property type="component" value="Unassembled WGS sequence"/>
</dbReference>
<dbReference type="EMBL" id="MU003783">
    <property type="protein sequence ID" value="KAF2722389.1"/>
    <property type="molecule type" value="Genomic_DNA"/>
</dbReference>
<comment type="caution">
    <text evidence="1">The sequence shown here is derived from an EMBL/GenBank/DDBJ whole genome shotgun (WGS) entry which is preliminary data.</text>
</comment>
<gene>
    <name evidence="1" type="ORF">K431DRAFT_47554</name>
</gene>
<sequence length="74" mass="7942">MIANPISFYTCLVLSGVNGSVDIYQFASTGGLEVNIEGYVTVMEGALDRSYVTPLGQSVEQCSIAVVDPNRRQP</sequence>
<keyword evidence="2" id="KW-1185">Reference proteome</keyword>
<name>A0A9P4QCQ1_9PEZI</name>
<evidence type="ECO:0000313" key="1">
    <source>
        <dbReference type="EMBL" id="KAF2722389.1"/>
    </source>
</evidence>
<proteinExistence type="predicted"/>
<organism evidence="1 2">
    <name type="scientific">Polychaeton citri CBS 116435</name>
    <dbReference type="NCBI Taxonomy" id="1314669"/>
    <lineage>
        <taxon>Eukaryota</taxon>
        <taxon>Fungi</taxon>
        <taxon>Dikarya</taxon>
        <taxon>Ascomycota</taxon>
        <taxon>Pezizomycotina</taxon>
        <taxon>Dothideomycetes</taxon>
        <taxon>Dothideomycetidae</taxon>
        <taxon>Capnodiales</taxon>
        <taxon>Capnodiaceae</taxon>
        <taxon>Polychaeton</taxon>
    </lineage>
</organism>
<dbReference type="AlphaFoldDB" id="A0A9P4QCQ1"/>
<accession>A0A9P4QCQ1</accession>